<evidence type="ECO:0000313" key="5">
    <source>
        <dbReference type="EMBL" id="MFB9105974.1"/>
    </source>
</evidence>
<accession>A0ABV5H250</accession>
<dbReference type="PROSITE" id="PS00018">
    <property type="entry name" value="EF_HAND_1"/>
    <property type="match status" value="2"/>
</dbReference>
<organism evidence="5 6">
    <name type="scientific">Algibacter miyuki</name>
    <dbReference type="NCBI Taxonomy" id="1306933"/>
    <lineage>
        <taxon>Bacteria</taxon>
        <taxon>Pseudomonadati</taxon>
        <taxon>Bacteroidota</taxon>
        <taxon>Flavobacteriia</taxon>
        <taxon>Flavobacteriales</taxon>
        <taxon>Flavobacteriaceae</taxon>
        <taxon>Algibacter</taxon>
    </lineage>
</organism>
<dbReference type="PROSITE" id="PS50222">
    <property type="entry name" value="EF_HAND_2"/>
    <property type="match status" value="2"/>
</dbReference>
<dbReference type="Proteomes" id="UP001589590">
    <property type="component" value="Unassembled WGS sequence"/>
</dbReference>
<feature type="domain" description="EF-hand" evidence="4">
    <location>
        <begin position="127"/>
        <end position="162"/>
    </location>
</feature>
<feature type="compositionally biased region" description="Basic and acidic residues" evidence="3">
    <location>
        <begin position="79"/>
        <end position="96"/>
    </location>
</feature>
<dbReference type="InterPro" id="IPR018247">
    <property type="entry name" value="EF_Hand_1_Ca_BS"/>
</dbReference>
<feature type="region of interest" description="Disordered" evidence="3">
    <location>
        <begin position="63"/>
        <end position="166"/>
    </location>
</feature>
<evidence type="ECO:0000256" key="1">
    <source>
        <dbReference type="ARBA" id="ARBA00022723"/>
    </source>
</evidence>
<dbReference type="EMBL" id="JBHMFA010000009">
    <property type="protein sequence ID" value="MFB9105974.1"/>
    <property type="molecule type" value="Genomic_DNA"/>
</dbReference>
<name>A0ABV5H250_9FLAO</name>
<dbReference type="RefSeq" id="WP_290272492.1">
    <property type="nucleotide sequence ID" value="NZ_JAUFQP010000013.1"/>
</dbReference>
<dbReference type="InterPro" id="IPR002048">
    <property type="entry name" value="EF_hand_dom"/>
</dbReference>
<feature type="compositionally biased region" description="Basic and acidic residues" evidence="3">
    <location>
        <begin position="116"/>
        <end position="140"/>
    </location>
</feature>
<keyword evidence="6" id="KW-1185">Reference proteome</keyword>
<feature type="compositionally biased region" description="Basic and acidic residues" evidence="3">
    <location>
        <begin position="154"/>
        <end position="166"/>
    </location>
</feature>
<comment type="caution">
    <text evidence="5">The sequence shown here is derived from an EMBL/GenBank/DDBJ whole genome shotgun (WGS) entry which is preliminary data.</text>
</comment>
<dbReference type="PANTHER" id="PTHR10827">
    <property type="entry name" value="RETICULOCALBIN"/>
    <property type="match status" value="1"/>
</dbReference>
<keyword evidence="1" id="KW-0479">Metal-binding</keyword>
<dbReference type="Pfam" id="PF13499">
    <property type="entry name" value="EF-hand_7"/>
    <property type="match status" value="1"/>
</dbReference>
<protein>
    <submittedName>
        <fullName evidence="5">EF-hand domain-containing protein</fullName>
    </submittedName>
</protein>
<gene>
    <name evidence="5" type="ORF">ACFFU1_13785</name>
</gene>
<evidence type="ECO:0000259" key="4">
    <source>
        <dbReference type="PROSITE" id="PS50222"/>
    </source>
</evidence>
<dbReference type="PANTHER" id="PTHR10827:SF98">
    <property type="entry name" value="45 KDA CALCIUM-BINDING PROTEIN"/>
    <property type="match status" value="1"/>
</dbReference>
<dbReference type="InterPro" id="IPR011992">
    <property type="entry name" value="EF-hand-dom_pair"/>
</dbReference>
<evidence type="ECO:0000256" key="3">
    <source>
        <dbReference type="SAM" id="MobiDB-lite"/>
    </source>
</evidence>
<feature type="compositionally biased region" description="Acidic residues" evidence="3">
    <location>
        <begin position="141"/>
        <end position="152"/>
    </location>
</feature>
<feature type="compositionally biased region" description="Acidic residues" evidence="3">
    <location>
        <begin position="69"/>
        <end position="78"/>
    </location>
</feature>
<proteinExistence type="predicted"/>
<dbReference type="Gene3D" id="1.10.238.10">
    <property type="entry name" value="EF-hand"/>
    <property type="match status" value="2"/>
</dbReference>
<feature type="compositionally biased region" description="Low complexity" evidence="3">
    <location>
        <begin position="97"/>
        <end position="106"/>
    </location>
</feature>
<feature type="domain" description="EF-hand" evidence="4">
    <location>
        <begin position="56"/>
        <end position="91"/>
    </location>
</feature>
<keyword evidence="2" id="KW-0677">Repeat</keyword>
<reference evidence="5 6" key="1">
    <citation type="submission" date="2024-09" db="EMBL/GenBank/DDBJ databases">
        <authorList>
            <person name="Sun Q."/>
            <person name="Mori K."/>
        </authorList>
    </citation>
    <scope>NUCLEOTIDE SEQUENCE [LARGE SCALE GENOMIC DNA]</scope>
    <source>
        <strain evidence="5 6">CECT 8300</strain>
    </source>
</reference>
<evidence type="ECO:0000313" key="6">
    <source>
        <dbReference type="Proteomes" id="UP001589590"/>
    </source>
</evidence>
<sequence length="166" mass="18522">MKNRKVNTLVLVLGVTIGMSSIGFSQERGDRKTPPTFSELLKNFDADADGKLVKGEVEEPLKSQFEKIDTDEDGFITEEEFKNAPKPEQAKKESKSQKGSKGGKAPLFSELIEQMDANKDGKLAKSEVKGPLKNDFSKVDTDEDGFISEAEFENAPKPERQERPRR</sequence>
<dbReference type="SUPFAM" id="SSF47473">
    <property type="entry name" value="EF-hand"/>
    <property type="match status" value="1"/>
</dbReference>
<dbReference type="Pfam" id="PF13202">
    <property type="entry name" value="EF-hand_5"/>
    <property type="match status" value="1"/>
</dbReference>
<evidence type="ECO:0000256" key="2">
    <source>
        <dbReference type="ARBA" id="ARBA00022737"/>
    </source>
</evidence>
<dbReference type="SMART" id="SM00054">
    <property type="entry name" value="EFh"/>
    <property type="match status" value="3"/>
</dbReference>